<feature type="transmembrane region" description="Helical" evidence="2">
    <location>
        <begin position="45"/>
        <end position="67"/>
    </location>
</feature>
<name>A0A2W5D8Z2_9CORY</name>
<organism evidence="3 4">
    <name type="scientific">Corynebacterium urealyticum</name>
    <dbReference type="NCBI Taxonomy" id="43771"/>
    <lineage>
        <taxon>Bacteria</taxon>
        <taxon>Bacillati</taxon>
        <taxon>Actinomycetota</taxon>
        <taxon>Actinomycetes</taxon>
        <taxon>Mycobacteriales</taxon>
        <taxon>Corynebacteriaceae</taxon>
        <taxon>Corynebacterium</taxon>
    </lineage>
</organism>
<keyword evidence="2" id="KW-0812">Transmembrane</keyword>
<keyword evidence="2" id="KW-0472">Membrane</keyword>
<evidence type="ECO:0000256" key="1">
    <source>
        <dbReference type="SAM" id="MobiDB-lite"/>
    </source>
</evidence>
<dbReference type="Proteomes" id="UP000249451">
    <property type="component" value="Unassembled WGS sequence"/>
</dbReference>
<keyword evidence="2" id="KW-1133">Transmembrane helix</keyword>
<feature type="region of interest" description="Disordered" evidence="1">
    <location>
        <begin position="124"/>
        <end position="159"/>
    </location>
</feature>
<protein>
    <submittedName>
        <fullName evidence="3">Uncharacterized protein</fullName>
    </submittedName>
</protein>
<proteinExistence type="predicted"/>
<accession>A0A2W5D8Z2</accession>
<dbReference type="AlphaFoldDB" id="A0A2W5D8Z2"/>
<gene>
    <name evidence="3" type="ORF">DI609_02440</name>
</gene>
<reference evidence="3 4" key="1">
    <citation type="submission" date="2017-11" db="EMBL/GenBank/DDBJ databases">
        <title>Infants hospitalized years apart are colonized by the same room-sourced microbial strains.</title>
        <authorList>
            <person name="Brooks B."/>
            <person name="Olm M.R."/>
            <person name="Firek B.A."/>
            <person name="Baker R."/>
            <person name="Thomas B.C."/>
            <person name="Morowitz M.J."/>
            <person name="Banfield J.F."/>
        </authorList>
    </citation>
    <scope>NUCLEOTIDE SEQUENCE [LARGE SCALE GENOMIC DNA]</scope>
    <source>
        <strain evidence="3">S2_012_000_R3_87</strain>
    </source>
</reference>
<evidence type="ECO:0000313" key="4">
    <source>
        <dbReference type="Proteomes" id="UP000249451"/>
    </source>
</evidence>
<dbReference type="EMBL" id="QFNY01000035">
    <property type="protein sequence ID" value="PZP02509.1"/>
    <property type="molecule type" value="Genomic_DNA"/>
</dbReference>
<evidence type="ECO:0000313" key="3">
    <source>
        <dbReference type="EMBL" id="PZP02509.1"/>
    </source>
</evidence>
<feature type="compositionally biased region" description="Acidic residues" evidence="1">
    <location>
        <begin position="149"/>
        <end position="159"/>
    </location>
</feature>
<comment type="caution">
    <text evidence="3">The sequence shown here is derived from an EMBL/GenBank/DDBJ whole genome shotgun (WGS) entry which is preliminary data.</text>
</comment>
<sequence length="159" mass="17159">MFAALSTPALPAADLVTAGAAYTTTVIAQGPTPNTGPRGEEFGKASPVGLFVILGLLFVVIVIGFGMNRRLRRLERRRAFAEQHGIDVFDEERLNKAMEESGYEEYAKGGAMFARTEVPQTDARFEPASGIGTQLTGPDAIDAERAKAEEEDEDENPAR</sequence>
<evidence type="ECO:0000256" key="2">
    <source>
        <dbReference type="SAM" id="Phobius"/>
    </source>
</evidence>